<gene>
    <name evidence="1" type="ORF">ADIS_0510</name>
</gene>
<name>R7ZXX1_9BACT</name>
<keyword evidence="2" id="KW-1185">Reference proteome</keyword>
<proteinExistence type="predicted"/>
<accession>R7ZXX1</accession>
<dbReference type="EMBL" id="AQHR01000021">
    <property type="protein sequence ID" value="EON78917.1"/>
    <property type="molecule type" value="Genomic_DNA"/>
</dbReference>
<sequence>MIIGQQDGYTHTNLILGKNGLLNNTLVKYTITYPKNCKKAQHPALYSKKFS</sequence>
<protein>
    <submittedName>
        <fullName evidence="1">Uncharacterized protein</fullName>
    </submittedName>
</protein>
<reference evidence="1 2" key="1">
    <citation type="submission" date="2013-02" db="EMBL/GenBank/DDBJ databases">
        <title>A novel strain isolated from Lonar lake, Maharashtra, India.</title>
        <authorList>
            <person name="Singh A."/>
        </authorList>
    </citation>
    <scope>NUCLEOTIDE SEQUENCE [LARGE SCALE GENOMIC DNA]</scope>
    <source>
        <strain evidence="1 2">AK24</strain>
    </source>
</reference>
<evidence type="ECO:0000313" key="1">
    <source>
        <dbReference type="EMBL" id="EON78917.1"/>
    </source>
</evidence>
<organism evidence="1 2">
    <name type="scientific">Lunatimonas lonarensis</name>
    <dbReference type="NCBI Taxonomy" id="1232681"/>
    <lineage>
        <taxon>Bacteria</taxon>
        <taxon>Pseudomonadati</taxon>
        <taxon>Bacteroidota</taxon>
        <taxon>Cytophagia</taxon>
        <taxon>Cytophagales</taxon>
        <taxon>Cyclobacteriaceae</taxon>
    </lineage>
</organism>
<comment type="caution">
    <text evidence="1">The sequence shown here is derived from an EMBL/GenBank/DDBJ whole genome shotgun (WGS) entry which is preliminary data.</text>
</comment>
<dbReference type="Proteomes" id="UP000013909">
    <property type="component" value="Unassembled WGS sequence"/>
</dbReference>
<evidence type="ECO:0000313" key="2">
    <source>
        <dbReference type="Proteomes" id="UP000013909"/>
    </source>
</evidence>
<dbReference type="AlphaFoldDB" id="R7ZXX1"/>